<feature type="signal peptide" evidence="1">
    <location>
        <begin position="1"/>
        <end position="25"/>
    </location>
</feature>
<dbReference type="RefSeq" id="WP_184537747.1">
    <property type="nucleotide sequence ID" value="NZ_JACHMP010000001.1"/>
</dbReference>
<comment type="caution">
    <text evidence="2">The sequence shown here is derived from an EMBL/GenBank/DDBJ whole genome shotgun (WGS) entry which is preliminary data.</text>
</comment>
<accession>A0A7W9IFM3</accession>
<name>A0A7W9IFM3_9ACTN</name>
<dbReference type="AlphaFoldDB" id="A0A7W9IFM3"/>
<proteinExistence type="predicted"/>
<protein>
    <submittedName>
        <fullName evidence="2">Uncharacterized protein</fullName>
    </submittedName>
</protein>
<evidence type="ECO:0000256" key="1">
    <source>
        <dbReference type="SAM" id="SignalP"/>
    </source>
</evidence>
<evidence type="ECO:0000313" key="2">
    <source>
        <dbReference type="EMBL" id="MBB5819842.1"/>
    </source>
</evidence>
<gene>
    <name evidence="2" type="ORF">F4562_002904</name>
</gene>
<keyword evidence="3" id="KW-1185">Reference proteome</keyword>
<feature type="chain" id="PRO_5031384283" evidence="1">
    <location>
        <begin position="26"/>
        <end position="296"/>
    </location>
</feature>
<dbReference type="EMBL" id="JACHMP010000001">
    <property type="protein sequence ID" value="MBB5819842.1"/>
    <property type="molecule type" value="Genomic_DNA"/>
</dbReference>
<reference evidence="2 3" key="1">
    <citation type="submission" date="2020-08" db="EMBL/GenBank/DDBJ databases">
        <title>Sequencing the genomes of 1000 actinobacteria strains.</title>
        <authorList>
            <person name="Klenk H.-P."/>
        </authorList>
    </citation>
    <scope>NUCLEOTIDE SEQUENCE [LARGE SCALE GENOMIC DNA]</scope>
    <source>
        <strain evidence="2 3">DSM 46887</strain>
    </source>
</reference>
<organism evidence="2 3">
    <name type="scientific">Streptosporangium becharense</name>
    <dbReference type="NCBI Taxonomy" id="1816182"/>
    <lineage>
        <taxon>Bacteria</taxon>
        <taxon>Bacillati</taxon>
        <taxon>Actinomycetota</taxon>
        <taxon>Actinomycetes</taxon>
        <taxon>Streptosporangiales</taxon>
        <taxon>Streptosporangiaceae</taxon>
        <taxon>Streptosporangium</taxon>
    </lineage>
</organism>
<dbReference type="InterPro" id="IPR015943">
    <property type="entry name" value="WD40/YVTN_repeat-like_dom_sf"/>
</dbReference>
<keyword evidence="1" id="KW-0732">Signal</keyword>
<dbReference type="Gene3D" id="2.130.10.10">
    <property type="entry name" value="YVTN repeat-like/Quinoprotein amine dehydrogenase"/>
    <property type="match status" value="1"/>
</dbReference>
<sequence length="296" mass="31371">MGLFRYFSVCVVAVVAVGAGTPAQADDTRSPVRYAGFAGCVCAPWKLWLRGGGVISLREARVFSTGKQRAPLALSPNGRHVAYFHRSTGALVVQEIPTGESHRVPGVEWSHDARVTRLHLAPGGRYVVLGVGRDNRIVDAHSGQAVEVPPGLRPWSFSPDARFVLMVDDGFRAGIYSMSPFAETGRVPVGGALGLDGAIVAHFTARESAIGLWDVVAGRATGAPIPLPAGKTPARLRWSGSGHLAVQMVTPRRLRIGGGARYNWYRVDPASGRTDQVSGFTVPGSVHNPIVTGLAP</sequence>
<evidence type="ECO:0000313" key="3">
    <source>
        <dbReference type="Proteomes" id="UP000540685"/>
    </source>
</evidence>
<dbReference type="SUPFAM" id="SSF82171">
    <property type="entry name" value="DPP6 N-terminal domain-like"/>
    <property type="match status" value="1"/>
</dbReference>
<dbReference type="Proteomes" id="UP000540685">
    <property type="component" value="Unassembled WGS sequence"/>
</dbReference>